<feature type="region of interest" description="Disordered" evidence="1">
    <location>
        <begin position="44"/>
        <end position="72"/>
    </location>
</feature>
<gene>
    <name evidence="2" type="ORF">TPA0910_69020</name>
</gene>
<keyword evidence="3" id="KW-1185">Reference proteome</keyword>
<proteinExistence type="predicted"/>
<comment type="caution">
    <text evidence="2">The sequence shown here is derived from an EMBL/GenBank/DDBJ whole genome shotgun (WGS) entry which is preliminary data.</text>
</comment>
<dbReference type="Proteomes" id="UP001054854">
    <property type="component" value="Unassembled WGS sequence"/>
</dbReference>
<evidence type="ECO:0000313" key="3">
    <source>
        <dbReference type="Proteomes" id="UP001054854"/>
    </source>
</evidence>
<accession>A0ABQ3UA37</accession>
<name>A0ABQ3UA37_STRHY</name>
<evidence type="ECO:0000256" key="1">
    <source>
        <dbReference type="SAM" id="MobiDB-lite"/>
    </source>
</evidence>
<dbReference type="EMBL" id="BNEK01000005">
    <property type="protein sequence ID" value="GHJ32469.1"/>
    <property type="molecule type" value="Genomic_DNA"/>
</dbReference>
<evidence type="ECO:0000313" key="2">
    <source>
        <dbReference type="EMBL" id="GHJ32469.1"/>
    </source>
</evidence>
<feature type="region of interest" description="Disordered" evidence="1">
    <location>
        <begin position="1"/>
        <end position="22"/>
    </location>
</feature>
<protein>
    <submittedName>
        <fullName evidence="2">Uncharacterized protein</fullName>
    </submittedName>
</protein>
<organism evidence="2 3">
    <name type="scientific">Streptomyces hygroscopicus</name>
    <dbReference type="NCBI Taxonomy" id="1912"/>
    <lineage>
        <taxon>Bacteria</taxon>
        <taxon>Bacillati</taxon>
        <taxon>Actinomycetota</taxon>
        <taxon>Actinomycetes</taxon>
        <taxon>Kitasatosporales</taxon>
        <taxon>Streptomycetaceae</taxon>
        <taxon>Streptomyces</taxon>
        <taxon>Streptomyces violaceusniger group</taxon>
    </lineage>
</organism>
<feature type="compositionally biased region" description="Basic and acidic residues" evidence="1">
    <location>
        <begin position="63"/>
        <end position="72"/>
    </location>
</feature>
<reference evidence="2" key="1">
    <citation type="submission" date="2024-05" db="EMBL/GenBank/DDBJ databases">
        <title>Whole genome shotgun sequence of Streptomyces hygroscopicus NBRC 113678.</title>
        <authorList>
            <person name="Komaki H."/>
            <person name="Tamura T."/>
        </authorList>
    </citation>
    <scope>NUCLEOTIDE SEQUENCE</scope>
    <source>
        <strain evidence="2">N11-34</strain>
    </source>
</reference>
<sequence length="72" mass="7330">MAGWSPDACPTPTPVKTNAAGTATAAAARPILLVRGDMGTPFPIDCGGKRARPSQGAPGQSRALERSVRNLS</sequence>